<organism evidence="1 2">
    <name type="scientific">Gossypium hirsutum</name>
    <name type="common">Upland cotton</name>
    <name type="synonym">Gossypium mexicanum</name>
    <dbReference type="NCBI Taxonomy" id="3635"/>
    <lineage>
        <taxon>Eukaryota</taxon>
        <taxon>Viridiplantae</taxon>
        <taxon>Streptophyta</taxon>
        <taxon>Embryophyta</taxon>
        <taxon>Tracheophyta</taxon>
        <taxon>Spermatophyta</taxon>
        <taxon>Magnoliopsida</taxon>
        <taxon>eudicotyledons</taxon>
        <taxon>Gunneridae</taxon>
        <taxon>Pentapetalae</taxon>
        <taxon>rosids</taxon>
        <taxon>malvids</taxon>
        <taxon>Malvales</taxon>
        <taxon>Malvaceae</taxon>
        <taxon>Malvoideae</taxon>
        <taxon>Gossypium</taxon>
    </lineage>
</organism>
<gene>
    <name evidence="2" type="primary">LOC107923689</name>
</gene>
<evidence type="ECO:0000313" key="2">
    <source>
        <dbReference type="RefSeq" id="XP_016709353.1"/>
    </source>
</evidence>
<dbReference type="OMA" id="GWCRPRR"/>
<proteinExistence type="predicted"/>
<accession>A0A1U8L7J5</accession>
<evidence type="ECO:0000313" key="1">
    <source>
        <dbReference type="Proteomes" id="UP000818029"/>
    </source>
</evidence>
<protein>
    <submittedName>
        <fullName evidence="2">Uncharacterized protein</fullName>
    </submittedName>
</protein>
<dbReference type="GeneID" id="107923689"/>
<dbReference type="PaxDb" id="3635-A0A1U8L7J5"/>
<dbReference type="KEGG" id="ghi:107923689"/>
<sequence length="99" mass="11584">MLKRGSITVSMIPNSTLLMGWCRGRRRVKRRRGSTVRLGNKAKRRGFWLGSRSVVQWGVMVGPLRMLKKIITEITVKEKFIEAYYMYLPLLRPQLFPLC</sequence>
<name>A0A1U8L7J5_GOSHI</name>
<dbReference type="AlphaFoldDB" id="A0A1U8L7J5"/>
<dbReference type="RefSeq" id="XP_016709353.1">
    <property type="nucleotide sequence ID" value="XM_016853864.2"/>
</dbReference>
<dbReference type="OrthoDB" id="1022321at2759"/>
<reference evidence="2" key="2">
    <citation type="submission" date="2025-08" db="UniProtKB">
        <authorList>
            <consortium name="RefSeq"/>
        </authorList>
    </citation>
    <scope>IDENTIFICATION</scope>
</reference>
<dbReference type="Proteomes" id="UP000818029">
    <property type="component" value="Chromosome A11"/>
</dbReference>
<reference evidence="1" key="1">
    <citation type="journal article" date="2020" name="Nat. Genet.">
        <title>Genomic diversifications of five Gossypium allopolyploid species and their impact on cotton improvement.</title>
        <authorList>
            <person name="Chen Z.J."/>
            <person name="Sreedasyam A."/>
            <person name="Ando A."/>
            <person name="Song Q."/>
            <person name="De Santiago L.M."/>
            <person name="Hulse-Kemp A.M."/>
            <person name="Ding M."/>
            <person name="Ye W."/>
            <person name="Kirkbride R.C."/>
            <person name="Jenkins J."/>
            <person name="Plott C."/>
            <person name="Lovell J."/>
            <person name="Lin Y.M."/>
            <person name="Vaughn R."/>
            <person name="Liu B."/>
            <person name="Simpson S."/>
            <person name="Scheffler B.E."/>
            <person name="Wen L."/>
            <person name="Saski C.A."/>
            <person name="Grover C.E."/>
            <person name="Hu G."/>
            <person name="Conover J.L."/>
            <person name="Carlson J.W."/>
            <person name="Shu S."/>
            <person name="Boston L.B."/>
            <person name="Williams M."/>
            <person name="Peterson D.G."/>
            <person name="McGee K."/>
            <person name="Jones D.C."/>
            <person name="Wendel J.F."/>
            <person name="Stelly D.M."/>
            <person name="Grimwood J."/>
            <person name="Schmutz J."/>
        </authorList>
    </citation>
    <scope>NUCLEOTIDE SEQUENCE [LARGE SCALE GENOMIC DNA]</scope>
    <source>
        <strain evidence="1">cv. TM-1</strain>
    </source>
</reference>
<keyword evidence="1" id="KW-1185">Reference proteome</keyword>